<sequence length="132" mass="15339">MPKSDIFDDDQEEKGWTKRNPEFEDKLGDLIISEYQADRIRAGLARKVEGYRHKAAGYYYQDNDKGSPSSTCEFRYKGKLLKLTIKVDEIAIPDQRSSRARRGLQRLVRSLSEKKKNNSNKKILAKTEKEKL</sequence>
<evidence type="ECO:0000313" key="2">
    <source>
        <dbReference type="EMBL" id="AIF85210.1"/>
    </source>
</evidence>
<dbReference type="AlphaFoldDB" id="A0A075MVC6"/>
<dbReference type="EMBL" id="CP007174">
    <property type="protein sequence ID" value="AIF85210.1"/>
    <property type="molecule type" value="Genomic_DNA"/>
</dbReference>
<dbReference type="GeneID" id="41598836"/>
<dbReference type="KEGG" id="nev:NTE_03178"/>
<accession>A0A075MVC6</accession>
<organism evidence="2 3">
    <name type="scientific">Candidatus Nitrososphaera evergladensis SR1</name>
    <dbReference type="NCBI Taxonomy" id="1459636"/>
    <lineage>
        <taxon>Archaea</taxon>
        <taxon>Nitrososphaerota</taxon>
        <taxon>Nitrososphaeria</taxon>
        <taxon>Nitrososphaerales</taxon>
        <taxon>Nitrososphaeraceae</taxon>
        <taxon>Nitrososphaera</taxon>
    </lineage>
</organism>
<feature type="region of interest" description="Disordered" evidence="1">
    <location>
        <begin position="109"/>
        <end position="132"/>
    </location>
</feature>
<keyword evidence="3" id="KW-1185">Reference proteome</keyword>
<name>A0A075MVC6_9ARCH</name>
<protein>
    <submittedName>
        <fullName evidence="2">Uncharacterized protein</fullName>
    </submittedName>
</protein>
<proteinExistence type="predicted"/>
<dbReference type="RefSeq" id="WP_148701646.1">
    <property type="nucleotide sequence ID" value="NZ_CP007174.1"/>
</dbReference>
<reference evidence="2 3" key="1">
    <citation type="journal article" date="2014" name="PLoS ONE">
        <title>Genome Sequence of Candidatus Nitrososphaera evergladensis from Group I.1b Enriched from Everglades Soil Reveals Novel Genomic Features of the Ammonia-Oxidizing Archaea.</title>
        <authorList>
            <person name="Zhalnina K.V."/>
            <person name="Dias R."/>
            <person name="Leonard M.T."/>
            <person name="Dorr de Quadros P."/>
            <person name="Camargo F.A."/>
            <person name="Drew J.C."/>
            <person name="Farmerie W.G."/>
            <person name="Daroub S.H."/>
            <person name="Triplett E.W."/>
        </authorList>
    </citation>
    <scope>NUCLEOTIDE SEQUENCE [LARGE SCALE GENOMIC DNA]</scope>
    <source>
        <strain evidence="2 3">SR1</strain>
    </source>
</reference>
<dbReference type="Proteomes" id="UP000028194">
    <property type="component" value="Chromosome"/>
</dbReference>
<dbReference type="STRING" id="1459636.NTE_03178"/>
<dbReference type="HOGENOM" id="CLU_1912245_0_0_2"/>
<evidence type="ECO:0000256" key="1">
    <source>
        <dbReference type="SAM" id="MobiDB-lite"/>
    </source>
</evidence>
<gene>
    <name evidence="2" type="ORF">NTE_03178</name>
</gene>
<evidence type="ECO:0000313" key="3">
    <source>
        <dbReference type="Proteomes" id="UP000028194"/>
    </source>
</evidence>